<organism evidence="3 4">
    <name type="scientific">Mycobacterium malmoense</name>
    <dbReference type="NCBI Taxonomy" id="1780"/>
    <lineage>
        <taxon>Bacteria</taxon>
        <taxon>Bacillati</taxon>
        <taxon>Actinomycetota</taxon>
        <taxon>Actinomycetes</taxon>
        <taxon>Mycobacteriales</taxon>
        <taxon>Mycobacteriaceae</taxon>
        <taxon>Mycobacterium</taxon>
    </lineage>
</organism>
<dbReference type="Pfam" id="PF11611">
    <property type="entry name" value="DUF4352"/>
    <property type="match status" value="1"/>
</dbReference>
<evidence type="ECO:0000313" key="3">
    <source>
        <dbReference type="EMBL" id="OCB62336.1"/>
    </source>
</evidence>
<comment type="caution">
    <text evidence="3">The sequence shown here is derived from an EMBL/GenBank/DDBJ whole genome shotgun (WGS) entry which is preliminary data.</text>
</comment>
<dbReference type="Gene3D" id="2.60.40.1240">
    <property type="match status" value="1"/>
</dbReference>
<reference evidence="3 4" key="1">
    <citation type="submission" date="2016-06" db="EMBL/GenBank/DDBJ databases">
        <authorList>
            <person name="Kjaerup R.B."/>
            <person name="Dalgaard T.S."/>
            <person name="Juul-Madsen H.R."/>
        </authorList>
    </citation>
    <scope>NUCLEOTIDE SEQUENCE [LARGE SCALE GENOMIC DNA]</scope>
    <source>
        <strain evidence="3 4">E3012</strain>
    </source>
</reference>
<dbReference type="InterPro" id="IPR029051">
    <property type="entry name" value="DUF4352"/>
</dbReference>
<sequence>MQTTARGTFLTVELTITNTGMRPEVFIASNQKLRISSGVYGVDPAAALWTLTLEAVVTPGSTTTAALSFDVPTDTPPGGMLELHASSNSRGASVELFPPQ</sequence>
<dbReference type="EMBL" id="MBEE01000023">
    <property type="protein sequence ID" value="OCB62336.1"/>
    <property type="molecule type" value="Genomic_DNA"/>
</dbReference>
<proteinExistence type="predicted"/>
<gene>
    <name evidence="3" type="ORF">A5677_11790</name>
</gene>
<protein>
    <recommendedName>
        <fullName evidence="2">DUF4352 domain-containing protein</fullName>
    </recommendedName>
</protein>
<dbReference type="InterPro" id="IPR029050">
    <property type="entry name" value="Immunoprotect_excell_Ig-like"/>
</dbReference>
<name>A0A1B9DDX4_MYCMA</name>
<accession>A0A1B9DDX4</accession>
<dbReference type="AlphaFoldDB" id="A0A1B9DDX4"/>
<evidence type="ECO:0000259" key="2">
    <source>
        <dbReference type="Pfam" id="PF11611"/>
    </source>
</evidence>
<evidence type="ECO:0000256" key="1">
    <source>
        <dbReference type="ARBA" id="ARBA00022729"/>
    </source>
</evidence>
<keyword evidence="1" id="KW-0732">Signal</keyword>
<dbReference type="Proteomes" id="UP000092683">
    <property type="component" value="Unassembled WGS sequence"/>
</dbReference>
<feature type="domain" description="DUF4352" evidence="2">
    <location>
        <begin position="2"/>
        <end position="85"/>
    </location>
</feature>
<evidence type="ECO:0000313" key="4">
    <source>
        <dbReference type="Proteomes" id="UP000092683"/>
    </source>
</evidence>